<gene>
    <name evidence="1" type="ORF">JI746_13820</name>
</gene>
<organism evidence="1 2">
    <name type="scientific">Ramlibacter alkalitolerans</name>
    <dbReference type="NCBI Taxonomy" id="2039631"/>
    <lineage>
        <taxon>Bacteria</taxon>
        <taxon>Pseudomonadati</taxon>
        <taxon>Pseudomonadota</taxon>
        <taxon>Betaproteobacteria</taxon>
        <taxon>Burkholderiales</taxon>
        <taxon>Comamonadaceae</taxon>
        <taxon>Ramlibacter</taxon>
    </lineage>
</organism>
<evidence type="ECO:0000313" key="2">
    <source>
        <dbReference type="Proteomes" id="UP000622707"/>
    </source>
</evidence>
<comment type="caution">
    <text evidence="1">The sequence shown here is derived from an EMBL/GenBank/DDBJ whole genome shotgun (WGS) entry which is preliminary data.</text>
</comment>
<keyword evidence="2" id="KW-1185">Reference proteome</keyword>
<name>A0ABS1JPK0_9BURK</name>
<dbReference type="RefSeq" id="WP_201690214.1">
    <property type="nucleotide sequence ID" value="NZ_JAEQND010000007.1"/>
</dbReference>
<evidence type="ECO:0000313" key="1">
    <source>
        <dbReference type="EMBL" id="MBL0426187.1"/>
    </source>
</evidence>
<sequence length="113" mass="12175">MLSFDRLARIRRGVEEQETMKHIPFAALPVADRQALAEALRRSGVPLRHVCISCTEPTSADEAQGVATVTGAGWIRSYAAEAGWIGQLEHDLLALRPAAPAQSGLPDKQGDTE</sequence>
<proteinExistence type="predicted"/>
<dbReference type="EMBL" id="JAEQND010000007">
    <property type="protein sequence ID" value="MBL0426187.1"/>
    <property type="molecule type" value="Genomic_DNA"/>
</dbReference>
<reference evidence="1 2" key="1">
    <citation type="journal article" date="2017" name="Int. J. Syst. Evol. Microbiol.">
        <title>Ramlibacter alkalitolerans sp. nov., alkali-tolerant bacterium isolated from soil of ginseng.</title>
        <authorList>
            <person name="Lee D.H."/>
            <person name="Cha C.J."/>
        </authorList>
    </citation>
    <scope>NUCLEOTIDE SEQUENCE [LARGE SCALE GENOMIC DNA]</scope>
    <source>
        <strain evidence="1 2">KACC 19305</strain>
    </source>
</reference>
<accession>A0ABS1JPK0</accession>
<protein>
    <submittedName>
        <fullName evidence="1">Uncharacterized protein</fullName>
    </submittedName>
</protein>
<dbReference type="Proteomes" id="UP000622707">
    <property type="component" value="Unassembled WGS sequence"/>
</dbReference>